<evidence type="ECO:0000313" key="3">
    <source>
        <dbReference type="Proteomes" id="UP000291591"/>
    </source>
</evidence>
<dbReference type="PANTHER" id="PTHR38011">
    <property type="entry name" value="DIHYDROFOLATE REDUCTASE FAMILY PROTEIN (AFU_ORTHOLOGUE AFUA_8G06820)"/>
    <property type="match status" value="1"/>
</dbReference>
<dbReference type="Gene3D" id="3.40.430.10">
    <property type="entry name" value="Dihydrofolate Reductase, subunit A"/>
    <property type="match status" value="1"/>
</dbReference>
<protein>
    <submittedName>
        <fullName evidence="2">Dihydrofolate reductase</fullName>
    </submittedName>
</protein>
<dbReference type="GO" id="GO:0008703">
    <property type="term" value="F:5-amino-6-(5-phosphoribosylamino)uracil reductase activity"/>
    <property type="evidence" value="ECO:0007669"/>
    <property type="project" value="InterPro"/>
</dbReference>
<dbReference type="InterPro" id="IPR002734">
    <property type="entry name" value="RibDG_C"/>
</dbReference>
<evidence type="ECO:0000259" key="1">
    <source>
        <dbReference type="Pfam" id="PF01872"/>
    </source>
</evidence>
<accession>A0A4Q7UV74</accession>
<sequence length="182" mass="19929">MSFLYTSHFMTLDGVVTDPDVWHPRFVSDESMNRLLEEMDATSTTLMGRTTYIEFASFWPTQGDDYPIARATNAISKHVVSRTLTDTDATWGDTTVLRGDPVEETAALKKEQDVIGVHGSSTLTRSLLDAGLVDEVRITLDPAIVGSGERLFTDGVAAADLELIDATTYPLGVVQLTYRPAL</sequence>
<dbReference type="AlphaFoldDB" id="A0A4Q7UV74"/>
<dbReference type="GO" id="GO:0009231">
    <property type="term" value="P:riboflavin biosynthetic process"/>
    <property type="evidence" value="ECO:0007669"/>
    <property type="project" value="InterPro"/>
</dbReference>
<comment type="caution">
    <text evidence="2">The sequence shown here is derived from an EMBL/GenBank/DDBJ whole genome shotgun (WGS) entry which is preliminary data.</text>
</comment>
<evidence type="ECO:0000313" key="2">
    <source>
        <dbReference type="EMBL" id="RZT83963.1"/>
    </source>
</evidence>
<dbReference type="Proteomes" id="UP000291591">
    <property type="component" value="Unassembled WGS sequence"/>
</dbReference>
<dbReference type="InterPro" id="IPR024072">
    <property type="entry name" value="DHFR-like_dom_sf"/>
</dbReference>
<feature type="domain" description="Bacterial bifunctional deaminase-reductase C-terminal" evidence="1">
    <location>
        <begin position="6"/>
        <end position="173"/>
    </location>
</feature>
<dbReference type="RefSeq" id="WP_130288651.1">
    <property type="nucleotide sequence ID" value="NZ_SHKL01000001.1"/>
</dbReference>
<dbReference type="PANTHER" id="PTHR38011:SF2">
    <property type="entry name" value="BIFUNCTIONAL DEAMINASE-REDUCTASE DOMAIN PROTEIN"/>
    <property type="match status" value="1"/>
</dbReference>
<proteinExistence type="predicted"/>
<name>A0A4Q7UV74_PSEST</name>
<dbReference type="SUPFAM" id="SSF53597">
    <property type="entry name" value="Dihydrofolate reductase-like"/>
    <property type="match status" value="1"/>
</dbReference>
<dbReference type="InterPro" id="IPR050765">
    <property type="entry name" value="Riboflavin_Biosynth_HTPR"/>
</dbReference>
<organism evidence="2 3">
    <name type="scientific">Pseudonocardia sediminis</name>
    <dbReference type="NCBI Taxonomy" id="1397368"/>
    <lineage>
        <taxon>Bacteria</taxon>
        <taxon>Bacillati</taxon>
        <taxon>Actinomycetota</taxon>
        <taxon>Actinomycetes</taxon>
        <taxon>Pseudonocardiales</taxon>
        <taxon>Pseudonocardiaceae</taxon>
        <taxon>Pseudonocardia</taxon>
    </lineage>
</organism>
<dbReference type="Pfam" id="PF01872">
    <property type="entry name" value="RibD_C"/>
    <property type="match status" value="1"/>
</dbReference>
<gene>
    <name evidence="2" type="ORF">EV383_0794</name>
</gene>
<dbReference type="EMBL" id="SHKL01000001">
    <property type="protein sequence ID" value="RZT83963.1"/>
    <property type="molecule type" value="Genomic_DNA"/>
</dbReference>
<keyword evidence="3" id="KW-1185">Reference proteome</keyword>
<dbReference type="OrthoDB" id="7342392at2"/>
<reference evidence="2 3" key="1">
    <citation type="submission" date="2019-02" db="EMBL/GenBank/DDBJ databases">
        <title>Sequencing the genomes of 1000 actinobacteria strains.</title>
        <authorList>
            <person name="Klenk H.-P."/>
        </authorList>
    </citation>
    <scope>NUCLEOTIDE SEQUENCE [LARGE SCALE GENOMIC DNA]</scope>
    <source>
        <strain evidence="2 3">DSM 45779</strain>
    </source>
</reference>